<accession>X1G5G9</accession>
<proteinExistence type="predicted"/>
<comment type="caution">
    <text evidence="1">The sequence shown here is derived from an EMBL/GenBank/DDBJ whole genome shotgun (WGS) entry which is preliminary data.</text>
</comment>
<feature type="non-terminal residue" evidence="1">
    <location>
        <position position="1"/>
    </location>
</feature>
<evidence type="ECO:0000313" key="1">
    <source>
        <dbReference type="EMBL" id="GAH40070.1"/>
    </source>
</evidence>
<organism evidence="1">
    <name type="scientific">marine sediment metagenome</name>
    <dbReference type="NCBI Taxonomy" id="412755"/>
    <lineage>
        <taxon>unclassified sequences</taxon>
        <taxon>metagenomes</taxon>
        <taxon>ecological metagenomes</taxon>
    </lineage>
</organism>
<reference evidence="1" key="1">
    <citation type="journal article" date="2014" name="Front. Microbiol.">
        <title>High frequency of phylogenetically diverse reductive dehalogenase-homologous genes in deep subseafloor sedimentary metagenomes.</title>
        <authorList>
            <person name="Kawai M."/>
            <person name="Futagami T."/>
            <person name="Toyoda A."/>
            <person name="Takaki Y."/>
            <person name="Nishi S."/>
            <person name="Hori S."/>
            <person name="Arai W."/>
            <person name="Tsubouchi T."/>
            <person name="Morono Y."/>
            <person name="Uchiyama I."/>
            <person name="Ito T."/>
            <person name="Fujiyama A."/>
            <person name="Inagaki F."/>
            <person name="Takami H."/>
        </authorList>
    </citation>
    <scope>NUCLEOTIDE SEQUENCE</scope>
    <source>
        <strain evidence="1">Expedition CK06-06</strain>
    </source>
</reference>
<gene>
    <name evidence="1" type="ORF">S03H2_13827</name>
</gene>
<sequence>SRPTHIIRAKTGRRGQTRICLRCGQKVIIGEDDFITFEAYKKL</sequence>
<name>X1G5G9_9ZZZZ</name>
<protein>
    <submittedName>
        <fullName evidence="1">Uncharacterized protein</fullName>
    </submittedName>
</protein>
<dbReference type="AlphaFoldDB" id="X1G5G9"/>
<dbReference type="EMBL" id="BARU01007013">
    <property type="protein sequence ID" value="GAH40070.1"/>
    <property type="molecule type" value="Genomic_DNA"/>
</dbReference>